<dbReference type="InterPro" id="IPR003738">
    <property type="entry name" value="SRAP"/>
</dbReference>
<evidence type="ECO:0000256" key="1">
    <source>
        <dbReference type="ARBA" id="ARBA00008136"/>
    </source>
</evidence>
<sequence>MCGRLNITDDPLTRLVSQLLGIHFVPHLGEDLKPSETVSTIVFQKGGYLQWDVPWGIKPSWAKRLIINAQAESVANKTTFKHGFAHQRVVVPCSGWYEWRKQAGSGRKEKFLFRNPDSSPLYIAGVIVNSNNLVTLTTKPNSQCAQYHHRMPFLVPEIGIYQWLTATEEEARNYLSISHQPIVSIEFKG</sequence>
<dbReference type="GO" id="GO:0016829">
    <property type="term" value="F:lyase activity"/>
    <property type="evidence" value="ECO:0007669"/>
    <property type="project" value="UniProtKB-KW"/>
</dbReference>
<keyword evidence="3" id="KW-0227">DNA damage</keyword>
<evidence type="ECO:0000256" key="8">
    <source>
        <dbReference type="RuleBase" id="RU364100"/>
    </source>
</evidence>
<proteinExistence type="inferred from homology"/>
<organism evidence="9 10">
    <name type="scientific">Vibrio marinisediminis</name>
    <dbReference type="NCBI Taxonomy" id="2758441"/>
    <lineage>
        <taxon>Bacteria</taxon>
        <taxon>Pseudomonadati</taxon>
        <taxon>Pseudomonadota</taxon>
        <taxon>Gammaproteobacteria</taxon>
        <taxon>Vibrionales</taxon>
        <taxon>Vibrionaceae</taxon>
        <taxon>Vibrio</taxon>
    </lineage>
</organism>
<dbReference type="Proteomes" id="UP000571701">
    <property type="component" value="Unassembled WGS sequence"/>
</dbReference>
<comment type="caution">
    <text evidence="9">The sequence shown here is derived from an EMBL/GenBank/DDBJ whole genome shotgun (WGS) entry which is preliminary data.</text>
</comment>
<gene>
    <name evidence="9" type="ORF">H2O73_02760</name>
</gene>
<evidence type="ECO:0000256" key="6">
    <source>
        <dbReference type="ARBA" id="ARBA00023125"/>
    </source>
</evidence>
<dbReference type="GO" id="GO:0008233">
    <property type="term" value="F:peptidase activity"/>
    <property type="evidence" value="ECO:0007669"/>
    <property type="project" value="UniProtKB-KW"/>
</dbReference>
<dbReference type="GO" id="GO:0003697">
    <property type="term" value="F:single-stranded DNA binding"/>
    <property type="evidence" value="ECO:0007669"/>
    <property type="project" value="InterPro"/>
</dbReference>
<dbReference type="Gene3D" id="3.90.1680.10">
    <property type="entry name" value="SOS response associated peptidase-like"/>
    <property type="match status" value="1"/>
</dbReference>
<name>A0A7W2FNB1_9VIBR</name>
<keyword evidence="2 8" id="KW-0645">Protease</keyword>
<keyword evidence="7" id="KW-0456">Lyase</keyword>
<evidence type="ECO:0000256" key="2">
    <source>
        <dbReference type="ARBA" id="ARBA00022670"/>
    </source>
</evidence>
<dbReference type="GO" id="GO:0106300">
    <property type="term" value="P:protein-DNA covalent cross-linking repair"/>
    <property type="evidence" value="ECO:0007669"/>
    <property type="project" value="InterPro"/>
</dbReference>
<comment type="similarity">
    <text evidence="1 8">Belongs to the SOS response-associated peptidase family.</text>
</comment>
<dbReference type="PANTHER" id="PTHR13604:SF0">
    <property type="entry name" value="ABASIC SITE PROCESSING PROTEIN HMCES"/>
    <property type="match status" value="1"/>
</dbReference>
<keyword evidence="5" id="KW-0190">Covalent protein-DNA linkage</keyword>
<dbReference type="GO" id="GO:0006508">
    <property type="term" value="P:proteolysis"/>
    <property type="evidence" value="ECO:0007669"/>
    <property type="project" value="UniProtKB-KW"/>
</dbReference>
<evidence type="ECO:0000256" key="5">
    <source>
        <dbReference type="ARBA" id="ARBA00023124"/>
    </source>
</evidence>
<dbReference type="Pfam" id="PF02586">
    <property type="entry name" value="SRAP"/>
    <property type="match status" value="1"/>
</dbReference>
<dbReference type="SUPFAM" id="SSF143081">
    <property type="entry name" value="BB1717-like"/>
    <property type="match status" value="1"/>
</dbReference>
<evidence type="ECO:0000256" key="3">
    <source>
        <dbReference type="ARBA" id="ARBA00022763"/>
    </source>
</evidence>
<dbReference type="RefSeq" id="WP_182106280.1">
    <property type="nucleotide sequence ID" value="NZ_JACFYF010000001.1"/>
</dbReference>
<evidence type="ECO:0000256" key="7">
    <source>
        <dbReference type="ARBA" id="ARBA00023239"/>
    </source>
</evidence>
<evidence type="ECO:0000313" key="9">
    <source>
        <dbReference type="EMBL" id="MBA5761252.1"/>
    </source>
</evidence>
<keyword evidence="6" id="KW-0238">DNA-binding</keyword>
<keyword evidence="10" id="KW-1185">Reference proteome</keyword>
<reference evidence="9 10" key="1">
    <citation type="submission" date="2020-07" db="EMBL/GenBank/DDBJ databases">
        <title>Vibrio marinisediminis sp. nov., isolated from marine sediment.</title>
        <authorList>
            <person name="Ji X."/>
        </authorList>
    </citation>
    <scope>NUCLEOTIDE SEQUENCE [LARGE SCALE GENOMIC DNA]</scope>
    <source>
        <strain evidence="9 10">404</strain>
    </source>
</reference>
<accession>A0A7W2FNB1</accession>
<dbReference type="PANTHER" id="PTHR13604">
    <property type="entry name" value="DC12-RELATED"/>
    <property type="match status" value="1"/>
</dbReference>
<dbReference type="AlphaFoldDB" id="A0A7W2FNB1"/>
<protein>
    <recommendedName>
        <fullName evidence="8">Abasic site processing protein</fullName>
        <ecNumber evidence="8">3.4.-.-</ecNumber>
    </recommendedName>
</protein>
<keyword evidence="4 8" id="KW-0378">Hydrolase</keyword>
<dbReference type="InterPro" id="IPR036590">
    <property type="entry name" value="SRAP-like"/>
</dbReference>
<evidence type="ECO:0000256" key="4">
    <source>
        <dbReference type="ARBA" id="ARBA00022801"/>
    </source>
</evidence>
<dbReference type="EC" id="3.4.-.-" evidence="8"/>
<evidence type="ECO:0000313" key="10">
    <source>
        <dbReference type="Proteomes" id="UP000571701"/>
    </source>
</evidence>
<dbReference type="EMBL" id="JACFYF010000001">
    <property type="protein sequence ID" value="MBA5761252.1"/>
    <property type="molecule type" value="Genomic_DNA"/>
</dbReference>